<dbReference type="RefSeq" id="WP_168670751.1">
    <property type="nucleotide sequence ID" value="NZ_JAAXKX010000025.1"/>
</dbReference>
<keyword evidence="2" id="KW-1133">Transmembrane helix</keyword>
<dbReference type="Pfam" id="PF20567">
    <property type="entry name" value="DUF6776"/>
    <property type="match status" value="1"/>
</dbReference>
<keyword evidence="4" id="KW-1185">Reference proteome</keyword>
<protein>
    <recommendedName>
        <fullName evidence="5">DUF3251 domain-containing protein</fullName>
    </recommendedName>
</protein>
<organism evidence="3 4">
    <name type="scientific">Marichromatium bheemlicum</name>
    <dbReference type="NCBI Taxonomy" id="365339"/>
    <lineage>
        <taxon>Bacteria</taxon>
        <taxon>Pseudomonadati</taxon>
        <taxon>Pseudomonadota</taxon>
        <taxon>Gammaproteobacteria</taxon>
        <taxon>Chromatiales</taxon>
        <taxon>Chromatiaceae</taxon>
        <taxon>Marichromatium</taxon>
    </lineage>
</organism>
<reference evidence="3 4" key="1">
    <citation type="submission" date="2020-04" db="EMBL/GenBank/DDBJ databases">
        <title>Draft Whole-Genome sequence of Marichromatium bheemlicum DSM 18632, type strain.</title>
        <authorList>
            <person name="Kyndt J.A."/>
            <person name="Meyer T.E."/>
        </authorList>
    </citation>
    <scope>NUCLEOTIDE SEQUENCE [LARGE SCALE GENOMIC DNA]</scope>
    <source>
        <strain evidence="3 4">DSM 18632</strain>
    </source>
</reference>
<keyword evidence="2" id="KW-0812">Transmembrane</keyword>
<evidence type="ECO:0000256" key="1">
    <source>
        <dbReference type="SAM" id="Coils"/>
    </source>
</evidence>
<feature type="transmembrane region" description="Helical" evidence="2">
    <location>
        <begin position="12"/>
        <end position="31"/>
    </location>
</feature>
<accession>A0ABX1IA15</accession>
<proteinExistence type="predicted"/>
<name>A0ABX1IA15_9GAMM</name>
<comment type="caution">
    <text evidence="3">The sequence shown here is derived from an EMBL/GenBank/DDBJ whole genome shotgun (WGS) entry which is preliminary data.</text>
</comment>
<evidence type="ECO:0008006" key="5">
    <source>
        <dbReference type="Google" id="ProtNLM"/>
    </source>
</evidence>
<gene>
    <name evidence="3" type="ORF">HF203_14160</name>
</gene>
<dbReference type="EMBL" id="JAAXKX010000025">
    <property type="protein sequence ID" value="NKN34367.1"/>
    <property type="molecule type" value="Genomic_DNA"/>
</dbReference>
<evidence type="ECO:0000256" key="2">
    <source>
        <dbReference type="SAM" id="Phobius"/>
    </source>
</evidence>
<feature type="coiled-coil region" evidence="1">
    <location>
        <begin position="44"/>
        <end position="71"/>
    </location>
</feature>
<evidence type="ECO:0000313" key="4">
    <source>
        <dbReference type="Proteomes" id="UP000740754"/>
    </source>
</evidence>
<sequence>MASGGGRPDRLFALLAGVGLMAFTFGVGYEFGRIPARTLLEPQLAARTVERETLQRELDAARQQALILARERIIERETVQGLQQRLEVAQAVRLEQARELSYLKRLVLAGDKGAVRAHDLRLSALSQPGRYGYDFLLTQLVDGVGRVQGRVSLVVEGVMVGAGAEPVRWSLDELDAEPAAIAMDFEHYQHCSGWLELPEGFVPQLVVIRVEPSGEHLAATSASFPWPLRLAD</sequence>
<dbReference type="InterPro" id="IPR046703">
    <property type="entry name" value="DUF6776"/>
</dbReference>
<keyword evidence="1" id="KW-0175">Coiled coil</keyword>
<evidence type="ECO:0000313" key="3">
    <source>
        <dbReference type="EMBL" id="NKN34367.1"/>
    </source>
</evidence>
<dbReference type="Proteomes" id="UP000740754">
    <property type="component" value="Unassembled WGS sequence"/>
</dbReference>
<keyword evidence="2" id="KW-0472">Membrane</keyword>